<dbReference type="STRING" id="1871336.BBG48_02015"/>
<feature type="transmembrane region" description="Helical" evidence="1">
    <location>
        <begin position="41"/>
        <end position="61"/>
    </location>
</feature>
<name>A0A371IM09_9FIRM</name>
<keyword evidence="3" id="KW-1185">Reference proteome</keyword>
<dbReference type="Pfam" id="PF19517">
    <property type="entry name" value="DUF6050"/>
    <property type="match status" value="1"/>
</dbReference>
<feature type="transmembrane region" description="Helical" evidence="1">
    <location>
        <begin position="10"/>
        <end position="29"/>
    </location>
</feature>
<keyword evidence="1" id="KW-0472">Membrane</keyword>
<dbReference type="Proteomes" id="UP000093352">
    <property type="component" value="Unassembled WGS sequence"/>
</dbReference>
<accession>A0A371IM09</accession>
<feature type="transmembrane region" description="Helical" evidence="1">
    <location>
        <begin position="73"/>
        <end position="100"/>
    </location>
</feature>
<evidence type="ECO:0000256" key="1">
    <source>
        <dbReference type="SAM" id="Phobius"/>
    </source>
</evidence>
<keyword evidence="1" id="KW-1133">Transmembrane helix</keyword>
<dbReference type="RefSeq" id="WP_068912374.1">
    <property type="nucleotide sequence ID" value="NZ_MBEW02000006.1"/>
</dbReference>
<sequence>MTRGEIWKDFFKKTVLTVLIAGVLFYWAALVFTKDGVTNYFYVWLCCGIPFGIRRMFVWLIPRGFDLSGTVGVVALNFIVGGLIGGVILIWRLAVAAWYIPLTIYRLLNVGRVGVAEIGEE</sequence>
<organism evidence="2 3">
    <name type="scientific">Criibacterium bergeronii</name>
    <dbReference type="NCBI Taxonomy" id="1871336"/>
    <lineage>
        <taxon>Bacteria</taxon>
        <taxon>Bacillati</taxon>
        <taxon>Bacillota</taxon>
        <taxon>Clostridia</taxon>
        <taxon>Peptostreptococcales</taxon>
        <taxon>Filifactoraceae</taxon>
        <taxon>Criibacterium</taxon>
    </lineage>
</organism>
<protein>
    <recommendedName>
        <fullName evidence="4">MFS transporter</fullName>
    </recommendedName>
</protein>
<gene>
    <name evidence="2" type="ORF">BBG48_004035</name>
</gene>
<evidence type="ECO:0008006" key="4">
    <source>
        <dbReference type="Google" id="ProtNLM"/>
    </source>
</evidence>
<keyword evidence="1" id="KW-0812">Transmembrane</keyword>
<dbReference type="EMBL" id="MBEW02000006">
    <property type="protein sequence ID" value="RDY21529.1"/>
    <property type="molecule type" value="Genomic_DNA"/>
</dbReference>
<dbReference type="AlphaFoldDB" id="A0A371IM09"/>
<proteinExistence type="predicted"/>
<reference evidence="2 3" key="1">
    <citation type="journal article" date="2016" name="Genome Announc.">
        <title>Draft Genome Sequence of Criibacterium bergeronii gen. nov., sp. nov., Strain CCRI-22567T, Isolated from a Vaginal Sample from a Woman with Bacterial Vaginosis.</title>
        <authorList>
            <person name="Maheux A.F."/>
            <person name="Berube E."/>
            <person name="Boudreau D.K."/>
            <person name="Raymond F."/>
            <person name="Corbeil J."/>
            <person name="Roy P.H."/>
            <person name="Boissinot M."/>
            <person name="Omar R.F."/>
        </authorList>
    </citation>
    <scope>NUCLEOTIDE SEQUENCE [LARGE SCALE GENOMIC DNA]</scope>
    <source>
        <strain evidence="2 3">CCRI-22567</strain>
    </source>
</reference>
<evidence type="ECO:0000313" key="3">
    <source>
        <dbReference type="Proteomes" id="UP000093352"/>
    </source>
</evidence>
<dbReference type="InterPro" id="IPR046113">
    <property type="entry name" value="DUF6050"/>
</dbReference>
<evidence type="ECO:0000313" key="2">
    <source>
        <dbReference type="EMBL" id="RDY21529.1"/>
    </source>
</evidence>
<comment type="caution">
    <text evidence="2">The sequence shown here is derived from an EMBL/GenBank/DDBJ whole genome shotgun (WGS) entry which is preliminary data.</text>
</comment>